<dbReference type="Gene3D" id="3.30.460.70">
    <property type="match status" value="1"/>
</dbReference>
<dbReference type="AlphaFoldDB" id="A0A6M3X5Y8"/>
<accession>A0A6M3X5Y8</accession>
<evidence type="ECO:0000256" key="1">
    <source>
        <dbReference type="SAM" id="MobiDB-lite"/>
    </source>
</evidence>
<reference evidence="2" key="1">
    <citation type="submission" date="2020-03" db="EMBL/GenBank/DDBJ databases">
        <title>The deep terrestrial virosphere.</title>
        <authorList>
            <person name="Holmfeldt K."/>
            <person name="Nilsson E."/>
            <person name="Simone D."/>
            <person name="Lopez-Fernandez M."/>
            <person name="Wu X."/>
            <person name="de Brujin I."/>
            <person name="Lundin D."/>
            <person name="Andersson A."/>
            <person name="Bertilsson S."/>
            <person name="Dopson M."/>
        </authorList>
    </citation>
    <scope>NUCLEOTIDE SEQUENCE</scope>
    <source>
        <strain evidence="2">MM171B03076</strain>
    </source>
</reference>
<sequence>MSKITAVVAVLLLLGVTVGGTWIISYEQAYDIGYESGTVDGFDDGQQQGYNTGYNTGYATGEESGKKEGYKTGRSEGYEEGQTYGWLMGRSEGYTTGHQEGYEEGHRIGYDEGFDTGNETAYTIAYTKGIIEGAGRGYTLRDPTYREARTFISTDGTDRHKYIDDVYDCKHYSRDFIINAMKQGYHCFYVIIGFSDGAHALVAFNTTDRGMVYIEPQSDRFMKVKVGMVYWNRDIYRAPSWDDTVTKIVLIP</sequence>
<evidence type="ECO:0000313" key="2">
    <source>
        <dbReference type="EMBL" id="QJH93151.1"/>
    </source>
</evidence>
<organism evidence="2">
    <name type="scientific">viral metagenome</name>
    <dbReference type="NCBI Taxonomy" id="1070528"/>
    <lineage>
        <taxon>unclassified sequences</taxon>
        <taxon>metagenomes</taxon>
        <taxon>organismal metagenomes</taxon>
    </lineage>
</organism>
<feature type="compositionally biased region" description="Basic and acidic residues" evidence="1">
    <location>
        <begin position="63"/>
        <end position="76"/>
    </location>
</feature>
<proteinExistence type="predicted"/>
<dbReference type="EMBL" id="MT143950">
    <property type="protein sequence ID" value="QJH93151.1"/>
    <property type="molecule type" value="Genomic_DNA"/>
</dbReference>
<name>A0A6M3X5Y8_9ZZZZ</name>
<protein>
    <submittedName>
        <fullName evidence="2">Uncharacterized protein</fullName>
    </submittedName>
</protein>
<feature type="region of interest" description="Disordered" evidence="1">
    <location>
        <begin position="53"/>
        <end position="76"/>
    </location>
</feature>
<gene>
    <name evidence="2" type="ORF">MM171B03076_0010</name>
</gene>